<feature type="chain" id="PRO_5010213103" evidence="2">
    <location>
        <begin position="33"/>
        <end position="126"/>
    </location>
</feature>
<evidence type="ECO:0000313" key="3">
    <source>
        <dbReference type="EMBL" id="SET69345.1"/>
    </source>
</evidence>
<evidence type="ECO:0000256" key="2">
    <source>
        <dbReference type="SAM" id="SignalP"/>
    </source>
</evidence>
<accession>A0A1I0GE64</accession>
<proteinExistence type="predicted"/>
<feature type="compositionally biased region" description="Basic and acidic residues" evidence="1">
    <location>
        <begin position="80"/>
        <end position="92"/>
    </location>
</feature>
<dbReference type="AlphaFoldDB" id="A0A1I0GE64"/>
<keyword evidence="2" id="KW-0732">Signal</keyword>
<feature type="compositionally biased region" description="Gly residues" evidence="1">
    <location>
        <begin position="38"/>
        <end position="53"/>
    </location>
</feature>
<sequence length="126" mass="12879">MKSSSTSINRGLASILALTGAVVFSIAGVAYAQQGTGASSGQGSSGGQSGYTGQGSQKGPTGGPAPYDTLEEPMDSGYVDQEKRVDRAKDPRSPSPEGHVPNFPVDKEGRPLKDPKYEQGGPIGPN</sequence>
<dbReference type="OrthoDB" id="8566095at2"/>
<evidence type="ECO:0000313" key="4">
    <source>
        <dbReference type="Proteomes" id="UP000183339"/>
    </source>
</evidence>
<feature type="region of interest" description="Disordered" evidence="1">
    <location>
        <begin position="34"/>
        <end position="126"/>
    </location>
</feature>
<name>A0A1I0GE64_9PROT</name>
<dbReference type="Proteomes" id="UP000183339">
    <property type="component" value="Unassembled WGS sequence"/>
</dbReference>
<protein>
    <submittedName>
        <fullName evidence="3">Uncharacterized protein</fullName>
    </submittedName>
</protein>
<feature type="signal peptide" evidence="2">
    <location>
        <begin position="1"/>
        <end position="32"/>
    </location>
</feature>
<evidence type="ECO:0000256" key="1">
    <source>
        <dbReference type="SAM" id="MobiDB-lite"/>
    </source>
</evidence>
<organism evidence="3 4">
    <name type="scientific">Nitrosospira multiformis</name>
    <dbReference type="NCBI Taxonomy" id="1231"/>
    <lineage>
        <taxon>Bacteria</taxon>
        <taxon>Pseudomonadati</taxon>
        <taxon>Pseudomonadota</taxon>
        <taxon>Betaproteobacteria</taxon>
        <taxon>Nitrosomonadales</taxon>
        <taxon>Nitrosomonadaceae</taxon>
        <taxon>Nitrosospira</taxon>
    </lineage>
</organism>
<dbReference type="RefSeq" id="WP_074709299.1">
    <property type="nucleotide sequence ID" value="NZ_FOHI01000013.1"/>
</dbReference>
<gene>
    <name evidence="3" type="ORF">SAMN05216412_1136</name>
</gene>
<reference evidence="3 4" key="1">
    <citation type="submission" date="2016-10" db="EMBL/GenBank/DDBJ databases">
        <authorList>
            <person name="de Groot N.N."/>
        </authorList>
    </citation>
    <scope>NUCLEOTIDE SEQUENCE [LARGE SCALE GENOMIC DNA]</scope>
    <source>
        <strain evidence="3 4">Nl7</strain>
    </source>
</reference>
<dbReference type="EMBL" id="FOHI01000013">
    <property type="protein sequence ID" value="SET69345.1"/>
    <property type="molecule type" value="Genomic_DNA"/>
</dbReference>
<feature type="compositionally biased region" description="Basic and acidic residues" evidence="1">
    <location>
        <begin position="105"/>
        <end position="117"/>
    </location>
</feature>